<reference evidence="2 3" key="1">
    <citation type="journal article" date="2018" name="Sci. Rep.">
        <title>Genomic signatures of local adaptation to the degree of environmental predictability in rotifers.</title>
        <authorList>
            <person name="Franch-Gras L."/>
            <person name="Hahn C."/>
            <person name="Garcia-Roger E.M."/>
            <person name="Carmona M.J."/>
            <person name="Serra M."/>
            <person name="Gomez A."/>
        </authorList>
    </citation>
    <scope>NUCLEOTIDE SEQUENCE [LARGE SCALE GENOMIC DNA]</scope>
    <source>
        <strain evidence="2">HYR1</strain>
    </source>
</reference>
<feature type="transmembrane region" description="Helical" evidence="1">
    <location>
        <begin position="57"/>
        <end position="77"/>
    </location>
</feature>
<dbReference type="Proteomes" id="UP000276133">
    <property type="component" value="Unassembled WGS sequence"/>
</dbReference>
<organism evidence="2 3">
    <name type="scientific">Brachionus plicatilis</name>
    <name type="common">Marine rotifer</name>
    <name type="synonym">Brachionus muelleri</name>
    <dbReference type="NCBI Taxonomy" id="10195"/>
    <lineage>
        <taxon>Eukaryota</taxon>
        <taxon>Metazoa</taxon>
        <taxon>Spiralia</taxon>
        <taxon>Gnathifera</taxon>
        <taxon>Rotifera</taxon>
        <taxon>Eurotatoria</taxon>
        <taxon>Monogononta</taxon>
        <taxon>Pseudotrocha</taxon>
        <taxon>Ploima</taxon>
        <taxon>Brachionidae</taxon>
        <taxon>Brachionus</taxon>
    </lineage>
</organism>
<keyword evidence="1" id="KW-0812">Transmembrane</keyword>
<feature type="transmembrane region" description="Helical" evidence="1">
    <location>
        <begin position="20"/>
        <end position="37"/>
    </location>
</feature>
<name>A0A3M7RAU2_BRAPC</name>
<accession>A0A3M7RAU2</accession>
<comment type="caution">
    <text evidence="2">The sequence shown here is derived from an EMBL/GenBank/DDBJ whole genome shotgun (WGS) entry which is preliminary data.</text>
</comment>
<evidence type="ECO:0000313" key="3">
    <source>
        <dbReference type="Proteomes" id="UP000276133"/>
    </source>
</evidence>
<keyword evidence="1" id="KW-0472">Membrane</keyword>
<sequence length="153" mass="16958">MKKFVLRRFFICGEHIKEKYLKYFLMVLFYSFEVNFTKSADDIYLQFRNYLGFNSSSFFGSTVISILALLLLCGLTVPPCPSGSSNTFLTTLFSTTKVNLFDLMPSPGKSFSIASALVNLAHGSEITLTLVGKLKFLAHAVVTNGSLTVTHTT</sequence>
<evidence type="ECO:0000313" key="2">
    <source>
        <dbReference type="EMBL" id="RNA20378.1"/>
    </source>
</evidence>
<keyword evidence="1" id="KW-1133">Transmembrane helix</keyword>
<protein>
    <submittedName>
        <fullName evidence="2">Uncharacterized protein</fullName>
    </submittedName>
</protein>
<evidence type="ECO:0000256" key="1">
    <source>
        <dbReference type="SAM" id="Phobius"/>
    </source>
</evidence>
<proteinExistence type="predicted"/>
<dbReference type="EMBL" id="REGN01003864">
    <property type="protein sequence ID" value="RNA20378.1"/>
    <property type="molecule type" value="Genomic_DNA"/>
</dbReference>
<dbReference type="AlphaFoldDB" id="A0A3M7RAU2"/>
<keyword evidence="3" id="KW-1185">Reference proteome</keyword>
<gene>
    <name evidence="2" type="ORF">BpHYR1_016004</name>
</gene>